<dbReference type="PROSITE" id="PS51819">
    <property type="entry name" value="VOC"/>
    <property type="match status" value="1"/>
</dbReference>
<dbReference type="PANTHER" id="PTHR21366:SF22">
    <property type="entry name" value="VOC DOMAIN-CONTAINING PROTEIN"/>
    <property type="match status" value="1"/>
</dbReference>
<protein>
    <recommendedName>
        <fullName evidence="1">VOC domain-containing protein</fullName>
    </recommendedName>
</protein>
<dbReference type="EMBL" id="CM035423">
    <property type="protein sequence ID" value="KAH7366109.1"/>
    <property type="molecule type" value="Genomic_DNA"/>
</dbReference>
<dbReference type="Pfam" id="PF00903">
    <property type="entry name" value="Glyoxalase"/>
    <property type="match status" value="1"/>
</dbReference>
<name>A0A8T2STZ1_CERRI</name>
<dbReference type="InterPro" id="IPR004360">
    <property type="entry name" value="Glyas_Fos-R_dOase_dom"/>
</dbReference>
<dbReference type="CDD" id="cd07245">
    <property type="entry name" value="VOC_like"/>
    <property type="match status" value="1"/>
</dbReference>
<evidence type="ECO:0000313" key="3">
    <source>
        <dbReference type="Proteomes" id="UP000825935"/>
    </source>
</evidence>
<sequence length="211" mass="23205">MALASVAASSVLQPTFISPTNKFVNLRQHPSHLSSGWKGLSSPFFSVNFNTKEKGSCIKSSSVPADVIESSANSEDETGIGFIGIHHVGVLCENLERSLEFYCGLLGLETCNLRPNDRLRYRGAWLWVGNQMIHLMELPNPDPVIGRPAHGGEDRHICVSVKNPMRLKSVLEDAGIPYTMSKSGRPVIFTRDPDGNALECQPSYMHETPKN</sequence>
<keyword evidence="3" id="KW-1185">Reference proteome</keyword>
<dbReference type="Gene3D" id="3.10.180.10">
    <property type="entry name" value="2,3-Dihydroxybiphenyl 1,2-Dioxygenase, domain 1"/>
    <property type="match status" value="1"/>
</dbReference>
<dbReference type="OMA" id="ANLANHC"/>
<dbReference type="SUPFAM" id="SSF54593">
    <property type="entry name" value="Glyoxalase/Bleomycin resistance protein/Dihydroxybiphenyl dioxygenase"/>
    <property type="match status" value="1"/>
</dbReference>
<dbReference type="PANTHER" id="PTHR21366">
    <property type="entry name" value="GLYOXALASE FAMILY PROTEIN"/>
    <property type="match status" value="1"/>
</dbReference>
<comment type="caution">
    <text evidence="2">The sequence shown here is derived from an EMBL/GenBank/DDBJ whole genome shotgun (WGS) entry which is preliminary data.</text>
</comment>
<dbReference type="InterPro" id="IPR050383">
    <property type="entry name" value="GlyoxalaseI/FosfomycinResist"/>
</dbReference>
<gene>
    <name evidence="2" type="ORF">KP509_18G063700</name>
</gene>
<dbReference type="InterPro" id="IPR037523">
    <property type="entry name" value="VOC_core"/>
</dbReference>
<dbReference type="Proteomes" id="UP000825935">
    <property type="component" value="Chromosome 18"/>
</dbReference>
<accession>A0A8T2STZ1</accession>
<proteinExistence type="predicted"/>
<evidence type="ECO:0000313" key="2">
    <source>
        <dbReference type="EMBL" id="KAH7366109.1"/>
    </source>
</evidence>
<dbReference type="OrthoDB" id="5371818at2759"/>
<evidence type="ECO:0000259" key="1">
    <source>
        <dbReference type="PROSITE" id="PS51819"/>
    </source>
</evidence>
<dbReference type="AlphaFoldDB" id="A0A8T2STZ1"/>
<organism evidence="2 3">
    <name type="scientific">Ceratopteris richardii</name>
    <name type="common">Triangle waterfern</name>
    <dbReference type="NCBI Taxonomy" id="49495"/>
    <lineage>
        <taxon>Eukaryota</taxon>
        <taxon>Viridiplantae</taxon>
        <taxon>Streptophyta</taxon>
        <taxon>Embryophyta</taxon>
        <taxon>Tracheophyta</taxon>
        <taxon>Polypodiopsida</taxon>
        <taxon>Polypodiidae</taxon>
        <taxon>Polypodiales</taxon>
        <taxon>Pteridineae</taxon>
        <taxon>Pteridaceae</taxon>
        <taxon>Parkerioideae</taxon>
        <taxon>Ceratopteris</taxon>
    </lineage>
</organism>
<feature type="domain" description="VOC" evidence="1">
    <location>
        <begin position="84"/>
        <end position="211"/>
    </location>
</feature>
<reference evidence="2" key="1">
    <citation type="submission" date="2021-08" db="EMBL/GenBank/DDBJ databases">
        <title>WGS assembly of Ceratopteris richardii.</title>
        <authorList>
            <person name="Marchant D.B."/>
            <person name="Chen G."/>
            <person name="Jenkins J."/>
            <person name="Shu S."/>
            <person name="Leebens-Mack J."/>
            <person name="Grimwood J."/>
            <person name="Schmutz J."/>
            <person name="Soltis P."/>
            <person name="Soltis D."/>
            <person name="Chen Z.-H."/>
        </authorList>
    </citation>
    <scope>NUCLEOTIDE SEQUENCE</scope>
    <source>
        <strain evidence="2">Whitten #5841</strain>
        <tissue evidence="2">Leaf</tissue>
    </source>
</reference>
<dbReference type="InterPro" id="IPR029068">
    <property type="entry name" value="Glyas_Bleomycin-R_OHBP_Dase"/>
</dbReference>